<dbReference type="NCBIfam" id="TIGR01603">
    <property type="entry name" value="maj_tail_phi13"/>
    <property type="match status" value="1"/>
</dbReference>
<organism evidence="1 2">
    <name type="scientific">Terrisporobacter hibernicus</name>
    <dbReference type="NCBI Taxonomy" id="2813371"/>
    <lineage>
        <taxon>Bacteria</taxon>
        <taxon>Bacillati</taxon>
        <taxon>Bacillota</taxon>
        <taxon>Clostridia</taxon>
        <taxon>Peptostreptococcales</taxon>
        <taxon>Peptostreptococcaceae</taxon>
        <taxon>Terrisporobacter</taxon>
    </lineage>
</organism>
<keyword evidence="2" id="KW-1185">Reference proteome</keyword>
<dbReference type="RefSeq" id="WP_228416439.1">
    <property type="nucleotide sequence ID" value="NZ_CP081135.1"/>
</dbReference>
<evidence type="ECO:0008006" key="3">
    <source>
        <dbReference type="Google" id="ProtNLM"/>
    </source>
</evidence>
<dbReference type="Proteomes" id="UP001198983">
    <property type="component" value="Chromosome"/>
</dbReference>
<gene>
    <name evidence="1" type="ORF">JW646_02305</name>
</gene>
<name>A0AAX2ZKW7_9FIRM</name>
<dbReference type="InterPro" id="IPR006490">
    <property type="entry name" value="Maj_tail_phi13"/>
</dbReference>
<dbReference type="KEGG" id="tem:JW646_02305"/>
<dbReference type="EMBL" id="CP081135">
    <property type="protein sequence ID" value="UEL48307.1"/>
    <property type="molecule type" value="Genomic_DNA"/>
</dbReference>
<dbReference type="AlphaFoldDB" id="A0AAX2ZKW7"/>
<protein>
    <recommendedName>
        <fullName evidence="3">Phage tail protein</fullName>
    </recommendedName>
</protein>
<accession>A0AAX2ZKW7</accession>
<evidence type="ECO:0000313" key="1">
    <source>
        <dbReference type="EMBL" id="UEL48307.1"/>
    </source>
</evidence>
<reference evidence="1 2" key="1">
    <citation type="journal article" date="2023" name="Int. J. Syst. Evol. Microbiol.">
        <title>Terrisporobacter hibernicus sp. nov., isolated from bovine faeces in Northern Ireland.</title>
        <authorList>
            <person name="Mitchell M."/>
            <person name="Nguyen S.V."/>
            <person name="Connor M."/>
            <person name="Fairley D.J."/>
            <person name="Donoghue O."/>
            <person name="Marshall H."/>
            <person name="Koolman L."/>
            <person name="McMullan G."/>
            <person name="Schaffer K.E."/>
            <person name="McGrath J.W."/>
            <person name="Fanning S."/>
        </authorList>
    </citation>
    <scope>NUCLEOTIDE SEQUENCE [LARGE SCALE GENOMIC DNA]</scope>
    <source>
        <strain evidence="1 2">MCA3</strain>
    </source>
</reference>
<proteinExistence type="predicted"/>
<sequence length="195" mass="20946">MAKTGQIGLSELRLAKRAGDGTVVSDSTMKVDGLVTAEVEIDMYSESFFCDDVVADVFTGFSSGTVTVELLGLSLEEYALVSGQEVVRGVVVDNVNTIAPILTMSFKSLKSNGKYRLVSIPQVKGTVKGESFQTKEDGVEVANVEIEFAIIPLENGVWRVRCDEDATGVDASFANSFLTTFPTDVPSTSVLKTRK</sequence>
<evidence type="ECO:0000313" key="2">
    <source>
        <dbReference type="Proteomes" id="UP001198983"/>
    </source>
</evidence>